<dbReference type="EMBL" id="JAKOGI010000415">
    <property type="protein sequence ID" value="KAJ8435408.1"/>
    <property type="molecule type" value="Genomic_DNA"/>
</dbReference>
<dbReference type="AlphaFoldDB" id="A0A9Q1K2U5"/>
<name>A0A9Q1K2U5_9CARY</name>
<organism evidence="1 2">
    <name type="scientific">Carnegiea gigantea</name>
    <dbReference type="NCBI Taxonomy" id="171969"/>
    <lineage>
        <taxon>Eukaryota</taxon>
        <taxon>Viridiplantae</taxon>
        <taxon>Streptophyta</taxon>
        <taxon>Embryophyta</taxon>
        <taxon>Tracheophyta</taxon>
        <taxon>Spermatophyta</taxon>
        <taxon>Magnoliopsida</taxon>
        <taxon>eudicotyledons</taxon>
        <taxon>Gunneridae</taxon>
        <taxon>Pentapetalae</taxon>
        <taxon>Caryophyllales</taxon>
        <taxon>Cactineae</taxon>
        <taxon>Cactaceae</taxon>
        <taxon>Cactoideae</taxon>
        <taxon>Echinocereeae</taxon>
        <taxon>Carnegiea</taxon>
    </lineage>
</organism>
<accession>A0A9Q1K2U5</accession>
<protein>
    <submittedName>
        <fullName evidence="1">Uncharacterized protein</fullName>
    </submittedName>
</protein>
<proteinExistence type="predicted"/>
<comment type="caution">
    <text evidence="1">The sequence shown here is derived from an EMBL/GenBank/DDBJ whole genome shotgun (WGS) entry which is preliminary data.</text>
</comment>
<gene>
    <name evidence="1" type="ORF">Cgig2_009659</name>
</gene>
<dbReference type="PANTHER" id="PTHR47801:SF1">
    <property type="entry name" value="OS05G0145600 PROTEIN"/>
    <property type="match status" value="1"/>
</dbReference>
<dbReference type="GO" id="GO:0005739">
    <property type="term" value="C:mitochondrion"/>
    <property type="evidence" value="ECO:0007669"/>
    <property type="project" value="TreeGrafter"/>
</dbReference>
<dbReference type="Proteomes" id="UP001153076">
    <property type="component" value="Unassembled WGS sequence"/>
</dbReference>
<keyword evidence="2" id="KW-1185">Reference proteome</keyword>
<sequence length="180" mass="20183">MSLLPKFCGDDNEYFLCFGPLLSSRCYLHAGDLDRGHKVFEDFANSGRPAFIELYVVGVLVNNYMVAYEFQTLAEGAMVGYTPRGMQLAQDTLVNMTARNFFLSRKMGTDLLLVAAAEKTGGYTVANYVWDLMQARNLIPFLPAVEAYYNGLRERDIPADDPRLVKVGQVLDSLRPRLGH</sequence>
<evidence type="ECO:0000313" key="2">
    <source>
        <dbReference type="Proteomes" id="UP001153076"/>
    </source>
</evidence>
<dbReference type="PANTHER" id="PTHR47801">
    <property type="entry name" value="OS05G0145600 PROTEIN"/>
    <property type="match status" value="1"/>
</dbReference>
<dbReference type="OrthoDB" id="1713657at2759"/>
<evidence type="ECO:0000313" key="1">
    <source>
        <dbReference type="EMBL" id="KAJ8435408.1"/>
    </source>
</evidence>
<reference evidence="1" key="1">
    <citation type="submission" date="2022-04" db="EMBL/GenBank/DDBJ databases">
        <title>Carnegiea gigantea Genome sequencing and assembly v2.</title>
        <authorList>
            <person name="Copetti D."/>
            <person name="Sanderson M.J."/>
            <person name="Burquez A."/>
            <person name="Wojciechowski M.F."/>
        </authorList>
    </citation>
    <scope>NUCLEOTIDE SEQUENCE</scope>
    <source>
        <strain evidence="1">SGP5-SGP5p</strain>
        <tissue evidence="1">Aerial part</tissue>
    </source>
</reference>